<evidence type="ECO:0000256" key="6">
    <source>
        <dbReference type="ARBA" id="ARBA00023002"/>
    </source>
</evidence>
<dbReference type="EMBL" id="PDUD01000022">
    <property type="protein sequence ID" value="PHN05373.1"/>
    <property type="molecule type" value="Genomic_DNA"/>
</dbReference>
<dbReference type="PANTHER" id="PTHR43872:SF1">
    <property type="entry name" value="MONOOXYGENASE, PUTATIVE (AFU_ORTHOLOGUE AFUA_8G02570)-RELATED"/>
    <property type="match status" value="1"/>
</dbReference>
<name>A0A2D0NC80_FLAN2</name>
<sequence>MEPLDYDIIIVGAGISGIGNAYWLQRKCPGKRIAILEARDAIGGTWSLFNYPGIRSDSDMFTFGYRFKPWTDPQALSSGASIRAYIQETVAENDLEQYIRFRHKMTHADWSEERQGWILDVETERGKIQMSTRFLSICTGYYNYKEAYRPSFPGEETFPGPIIIPQFWPQDLDYRGKSIAIVGSGATAITLVPALTERGAGQVTMVQRSPTYVVSMPNKARSYEKWQKWMPLRWAYRAARIKYLLLQLISFGFSRMFPRTMKKFFMKMAAQQLPEGYPVDKHFNPTYNPWEQRLCVVPDGDLFQAIKKDNAAIVTGTISTFMPEGIRMADGELVTADIIVLATGLNIQLLGGASISVDGQPIDPKNSMVYKGMMMSGIPNFMYSFGYTNASWTLKVDLTANYLCKLIRFMDRMDYTSVVPIAPENPDGTEFLNLSSGYIQRAKAILPKNGTRRPWRVYQSYPMDMLATRYMGIADKHLKFRR</sequence>
<evidence type="ECO:0000256" key="2">
    <source>
        <dbReference type="ARBA" id="ARBA00010139"/>
    </source>
</evidence>
<comment type="similarity">
    <text evidence="2">Belongs to the FAD-binding monooxygenase family.</text>
</comment>
<dbReference type="Gene3D" id="3.50.50.60">
    <property type="entry name" value="FAD/NAD(P)-binding domain"/>
    <property type="match status" value="3"/>
</dbReference>
<dbReference type="GO" id="GO:0004499">
    <property type="term" value="F:N,N-dimethylaniline monooxygenase activity"/>
    <property type="evidence" value="ECO:0007669"/>
    <property type="project" value="InterPro"/>
</dbReference>
<evidence type="ECO:0000256" key="4">
    <source>
        <dbReference type="ARBA" id="ARBA00022827"/>
    </source>
</evidence>
<evidence type="ECO:0000313" key="8">
    <source>
        <dbReference type="EMBL" id="PHN05373.1"/>
    </source>
</evidence>
<dbReference type="GO" id="GO:0050660">
    <property type="term" value="F:flavin adenine dinucleotide binding"/>
    <property type="evidence" value="ECO:0007669"/>
    <property type="project" value="InterPro"/>
</dbReference>
<keyword evidence="6" id="KW-0560">Oxidoreductase</keyword>
<dbReference type="InterPro" id="IPR020946">
    <property type="entry name" value="Flavin_mOase-like"/>
</dbReference>
<dbReference type="FunFam" id="3.50.50.60:FF:000228">
    <property type="entry name" value="FAD-containing monooxygenase EthA"/>
    <property type="match status" value="1"/>
</dbReference>
<keyword evidence="4" id="KW-0274">FAD</keyword>
<dbReference type="InterPro" id="IPR036188">
    <property type="entry name" value="FAD/NAD-bd_sf"/>
</dbReference>
<dbReference type="GO" id="GO:0050661">
    <property type="term" value="F:NADP binding"/>
    <property type="evidence" value="ECO:0007669"/>
    <property type="project" value="InterPro"/>
</dbReference>
<reference evidence="8 9" key="1">
    <citation type="submission" date="2017-10" db="EMBL/GenBank/DDBJ databases">
        <title>The draft genome sequence of Lewinella nigricans NBRC 102662.</title>
        <authorList>
            <person name="Wang K."/>
        </authorList>
    </citation>
    <scope>NUCLEOTIDE SEQUENCE [LARGE SCALE GENOMIC DNA]</scope>
    <source>
        <strain evidence="8 9">NBRC 102662</strain>
    </source>
</reference>
<dbReference type="Pfam" id="PF13450">
    <property type="entry name" value="NAD_binding_8"/>
    <property type="match status" value="1"/>
</dbReference>
<proteinExistence type="inferred from homology"/>
<dbReference type="SUPFAM" id="SSF51905">
    <property type="entry name" value="FAD/NAD(P)-binding domain"/>
    <property type="match status" value="1"/>
</dbReference>
<evidence type="ECO:0000256" key="5">
    <source>
        <dbReference type="ARBA" id="ARBA00022857"/>
    </source>
</evidence>
<keyword evidence="3" id="KW-0285">Flavoprotein</keyword>
<comment type="caution">
    <text evidence="8">The sequence shown here is derived from an EMBL/GenBank/DDBJ whole genome shotgun (WGS) entry which is preliminary data.</text>
</comment>
<dbReference type="PRINTS" id="PR00469">
    <property type="entry name" value="PNDRDTASEII"/>
</dbReference>
<evidence type="ECO:0000256" key="3">
    <source>
        <dbReference type="ARBA" id="ARBA00022630"/>
    </source>
</evidence>
<dbReference type="AlphaFoldDB" id="A0A2D0NC80"/>
<organism evidence="8 9">
    <name type="scientific">Flavilitoribacter nigricans (strain ATCC 23147 / DSM 23189 / NBRC 102662 / NCIMB 1420 / SS-2)</name>
    <name type="common">Lewinella nigricans</name>
    <dbReference type="NCBI Taxonomy" id="1122177"/>
    <lineage>
        <taxon>Bacteria</taxon>
        <taxon>Pseudomonadati</taxon>
        <taxon>Bacteroidota</taxon>
        <taxon>Saprospiria</taxon>
        <taxon>Saprospirales</taxon>
        <taxon>Lewinellaceae</taxon>
        <taxon>Flavilitoribacter</taxon>
    </lineage>
</organism>
<keyword evidence="9" id="KW-1185">Reference proteome</keyword>
<accession>A0A2D0NC80</accession>
<dbReference type="Pfam" id="PF00743">
    <property type="entry name" value="FMO-like"/>
    <property type="match status" value="1"/>
</dbReference>
<dbReference type="PANTHER" id="PTHR43872">
    <property type="entry name" value="MONOOXYGENASE, PUTATIVE (AFU_ORTHOLOGUE AFUA_8G02570)-RELATED"/>
    <property type="match status" value="1"/>
</dbReference>
<evidence type="ECO:0000313" key="9">
    <source>
        <dbReference type="Proteomes" id="UP000223913"/>
    </source>
</evidence>
<evidence type="ECO:0000256" key="1">
    <source>
        <dbReference type="ARBA" id="ARBA00001974"/>
    </source>
</evidence>
<comment type="cofactor">
    <cofactor evidence="1">
        <name>FAD</name>
        <dbReference type="ChEBI" id="CHEBI:57692"/>
    </cofactor>
</comment>
<dbReference type="RefSeq" id="WP_099151425.1">
    <property type="nucleotide sequence ID" value="NZ_PDUD01000022.1"/>
</dbReference>
<gene>
    <name evidence="8" type="ORF">CRP01_17830</name>
</gene>
<dbReference type="InterPro" id="IPR051820">
    <property type="entry name" value="FAD-binding_MO"/>
</dbReference>
<dbReference type="Proteomes" id="UP000223913">
    <property type="component" value="Unassembled WGS sequence"/>
</dbReference>
<protein>
    <submittedName>
        <fullName evidence="8">FAD-containing monooxygenase EthA</fullName>
    </submittedName>
</protein>
<keyword evidence="7 8" id="KW-0503">Monooxygenase</keyword>
<dbReference type="OrthoDB" id="9778740at2"/>
<keyword evidence="5" id="KW-0521">NADP</keyword>
<evidence type="ECO:0000256" key="7">
    <source>
        <dbReference type="ARBA" id="ARBA00023033"/>
    </source>
</evidence>